<evidence type="ECO:0000313" key="8">
    <source>
        <dbReference type="Proteomes" id="UP000830055"/>
    </source>
</evidence>
<protein>
    <recommendedName>
        <fullName evidence="6">Ribosomal protein L11 methyltransferase</fullName>
        <shortName evidence="6">L11 Mtase</shortName>
        <ecNumber evidence="6">2.1.1.-</ecNumber>
    </recommendedName>
</protein>
<dbReference type="GO" id="GO:0008168">
    <property type="term" value="F:methyltransferase activity"/>
    <property type="evidence" value="ECO:0007669"/>
    <property type="project" value="UniProtKB-KW"/>
</dbReference>
<comment type="catalytic activity">
    <reaction evidence="6">
        <text>L-lysyl-[protein] + 3 S-adenosyl-L-methionine = N(6),N(6),N(6)-trimethyl-L-lysyl-[protein] + 3 S-adenosyl-L-homocysteine + 3 H(+)</text>
        <dbReference type="Rhea" id="RHEA:54192"/>
        <dbReference type="Rhea" id="RHEA-COMP:9752"/>
        <dbReference type="Rhea" id="RHEA-COMP:13826"/>
        <dbReference type="ChEBI" id="CHEBI:15378"/>
        <dbReference type="ChEBI" id="CHEBI:29969"/>
        <dbReference type="ChEBI" id="CHEBI:57856"/>
        <dbReference type="ChEBI" id="CHEBI:59789"/>
        <dbReference type="ChEBI" id="CHEBI:61961"/>
    </reaction>
</comment>
<name>A0ABM7WDR7_9BACT</name>
<keyword evidence="4 6" id="KW-0808">Transferase</keyword>
<keyword evidence="7" id="KW-0689">Ribosomal protein</keyword>
<dbReference type="NCBIfam" id="TIGR00406">
    <property type="entry name" value="prmA"/>
    <property type="match status" value="1"/>
</dbReference>
<dbReference type="GO" id="GO:0005840">
    <property type="term" value="C:ribosome"/>
    <property type="evidence" value="ECO:0007669"/>
    <property type="project" value="UniProtKB-KW"/>
</dbReference>
<keyword evidence="8" id="KW-1185">Reference proteome</keyword>
<keyword evidence="2 6" id="KW-0963">Cytoplasm</keyword>
<accession>A0ABM7WDR7</accession>
<dbReference type="GO" id="GO:0032259">
    <property type="term" value="P:methylation"/>
    <property type="evidence" value="ECO:0007669"/>
    <property type="project" value="UniProtKB-KW"/>
</dbReference>
<dbReference type="SUPFAM" id="SSF53335">
    <property type="entry name" value="S-adenosyl-L-methionine-dependent methyltransferases"/>
    <property type="match status" value="1"/>
</dbReference>
<feature type="binding site" evidence="6">
    <location>
        <position position="143"/>
    </location>
    <ligand>
        <name>S-adenosyl-L-methionine</name>
        <dbReference type="ChEBI" id="CHEBI:59789"/>
    </ligand>
</feature>
<sequence length="301" mass="32150">MESVKITIAGDARLMEPLSDFLIGVMGAAVEMVVDDTGSVTAMHGFIEQDAGDERSRVRALEPITRYAAELAGLFGVPVPQVESEPVADQDWATSWQAYFKPFSLIPGLVIVPSWESYQRRDHEQVIVMDPGMAFGTGHHATTRLCLRLLEAAVRKTADSSVLDVGTGTGILAMAAALFGAGSVIGVDNDEVAVGIATTNVRNNDLADRVVVTSTPLPELGGPFQVVVANIVHDTLAELADELTRLTAPGGELIISGLICGEQVMSLVRRFASLSMCLEEQAQEGEWCALRLKKQSDGRDG</sequence>
<dbReference type="Pfam" id="PF06325">
    <property type="entry name" value="PrmA"/>
    <property type="match status" value="1"/>
</dbReference>
<evidence type="ECO:0000313" key="7">
    <source>
        <dbReference type="EMBL" id="BDD89111.1"/>
    </source>
</evidence>
<feature type="binding site" evidence="6">
    <location>
        <position position="188"/>
    </location>
    <ligand>
        <name>S-adenosyl-L-methionine</name>
        <dbReference type="ChEBI" id="CHEBI:59789"/>
    </ligand>
</feature>
<evidence type="ECO:0000256" key="2">
    <source>
        <dbReference type="ARBA" id="ARBA00022490"/>
    </source>
</evidence>
<evidence type="ECO:0000256" key="5">
    <source>
        <dbReference type="ARBA" id="ARBA00022691"/>
    </source>
</evidence>
<comment type="subcellular location">
    <subcellularLocation>
        <location evidence="6">Cytoplasm</location>
    </subcellularLocation>
</comment>
<proteinExistence type="inferred from homology"/>
<comment type="similarity">
    <text evidence="1 6">Belongs to the methyltransferase superfamily. PrmA family.</text>
</comment>
<evidence type="ECO:0000256" key="3">
    <source>
        <dbReference type="ARBA" id="ARBA00022603"/>
    </source>
</evidence>
<dbReference type="PANTHER" id="PTHR43648">
    <property type="entry name" value="ELECTRON TRANSFER FLAVOPROTEIN BETA SUBUNIT LYSINE METHYLTRANSFERASE"/>
    <property type="match status" value="1"/>
</dbReference>
<gene>
    <name evidence="6 7" type="primary">prmA</name>
    <name evidence="7" type="ORF">DPPLL_34760</name>
</gene>
<dbReference type="CDD" id="cd02440">
    <property type="entry name" value="AdoMet_MTases"/>
    <property type="match status" value="1"/>
</dbReference>
<dbReference type="EMBL" id="AP025516">
    <property type="protein sequence ID" value="BDD89111.1"/>
    <property type="molecule type" value="Genomic_DNA"/>
</dbReference>
<feature type="binding site" evidence="6">
    <location>
        <position position="230"/>
    </location>
    <ligand>
        <name>S-adenosyl-L-methionine</name>
        <dbReference type="ChEBI" id="CHEBI:59789"/>
    </ligand>
</feature>
<dbReference type="InterPro" id="IPR050078">
    <property type="entry name" value="Ribosomal_L11_MeTrfase_PrmA"/>
</dbReference>
<keyword evidence="7" id="KW-0687">Ribonucleoprotein</keyword>
<dbReference type="HAMAP" id="MF_00735">
    <property type="entry name" value="Methyltr_PrmA"/>
    <property type="match status" value="1"/>
</dbReference>
<dbReference type="PANTHER" id="PTHR43648:SF1">
    <property type="entry name" value="ELECTRON TRANSFER FLAVOPROTEIN BETA SUBUNIT LYSINE METHYLTRANSFERASE"/>
    <property type="match status" value="1"/>
</dbReference>
<evidence type="ECO:0000256" key="1">
    <source>
        <dbReference type="ARBA" id="ARBA00009741"/>
    </source>
</evidence>
<evidence type="ECO:0000256" key="4">
    <source>
        <dbReference type="ARBA" id="ARBA00022679"/>
    </source>
</evidence>
<dbReference type="InterPro" id="IPR004498">
    <property type="entry name" value="Ribosomal_PrmA_MeTrfase"/>
</dbReference>
<keyword evidence="3 6" id="KW-0489">Methyltransferase</keyword>
<feature type="binding site" evidence="6">
    <location>
        <position position="166"/>
    </location>
    <ligand>
        <name>S-adenosyl-L-methionine</name>
        <dbReference type="ChEBI" id="CHEBI:59789"/>
    </ligand>
</feature>
<dbReference type="Gene3D" id="3.40.50.150">
    <property type="entry name" value="Vaccinia Virus protein VP39"/>
    <property type="match status" value="1"/>
</dbReference>
<comment type="function">
    <text evidence="6">Methylates ribosomal protein L11.</text>
</comment>
<dbReference type="RefSeq" id="WP_284152435.1">
    <property type="nucleotide sequence ID" value="NZ_AP025516.1"/>
</dbReference>
<evidence type="ECO:0000256" key="6">
    <source>
        <dbReference type="HAMAP-Rule" id="MF_00735"/>
    </source>
</evidence>
<dbReference type="Proteomes" id="UP000830055">
    <property type="component" value="Chromosome"/>
</dbReference>
<reference evidence="7 8" key="1">
    <citation type="submission" date="2022-01" db="EMBL/GenBank/DDBJ databases">
        <title>Desulfofustis limnae sp. nov., a novel mesophilic sulfate-reducing bacterium isolated from marsh soil.</title>
        <authorList>
            <person name="Watanabe M."/>
            <person name="Takahashi A."/>
            <person name="Kojima H."/>
            <person name="Fukui M."/>
        </authorList>
    </citation>
    <scope>NUCLEOTIDE SEQUENCE [LARGE SCALE GENOMIC DNA]</scope>
    <source>
        <strain evidence="7 8">PPLL</strain>
    </source>
</reference>
<organism evidence="7 8">
    <name type="scientific">Desulfofustis limnaeus</name>
    <dbReference type="NCBI Taxonomy" id="2740163"/>
    <lineage>
        <taxon>Bacteria</taxon>
        <taxon>Pseudomonadati</taxon>
        <taxon>Thermodesulfobacteriota</taxon>
        <taxon>Desulfobulbia</taxon>
        <taxon>Desulfobulbales</taxon>
        <taxon>Desulfocapsaceae</taxon>
        <taxon>Desulfofustis</taxon>
    </lineage>
</organism>
<keyword evidence="5 6" id="KW-0949">S-adenosyl-L-methionine</keyword>
<dbReference type="InterPro" id="IPR029063">
    <property type="entry name" value="SAM-dependent_MTases_sf"/>
</dbReference>
<dbReference type="EC" id="2.1.1.-" evidence="6"/>